<dbReference type="RefSeq" id="XP_060332188.1">
    <property type="nucleotide sequence ID" value="XM_060480185.1"/>
</dbReference>
<keyword evidence="2" id="KW-1185">Reference proteome</keyword>
<reference evidence="1" key="1">
    <citation type="submission" date="2023-06" db="EMBL/GenBank/DDBJ databases">
        <authorList>
            <consortium name="Lawrence Berkeley National Laboratory"/>
            <person name="Ahrendt S."/>
            <person name="Sahu N."/>
            <person name="Indic B."/>
            <person name="Wong-Bajracharya J."/>
            <person name="Merenyi Z."/>
            <person name="Ke H.-M."/>
            <person name="Monk M."/>
            <person name="Kocsube S."/>
            <person name="Drula E."/>
            <person name="Lipzen A."/>
            <person name="Balint B."/>
            <person name="Henrissat B."/>
            <person name="Andreopoulos B."/>
            <person name="Martin F.M."/>
            <person name="Harder C.B."/>
            <person name="Rigling D."/>
            <person name="Ford K.L."/>
            <person name="Foster G.D."/>
            <person name="Pangilinan J."/>
            <person name="Papanicolaou A."/>
            <person name="Barry K."/>
            <person name="LaButti K."/>
            <person name="Viragh M."/>
            <person name="Koriabine M."/>
            <person name="Yan M."/>
            <person name="Riley R."/>
            <person name="Champramary S."/>
            <person name="Plett K.L."/>
            <person name="Tsai I.J."/>
            <person name="Slot J."/>
            <person name="Sipos G."/>
            <person name="Plett J."/>
            <person name="Nagy L.G."/>
            <person name="Grigoriev I.V."/>
        </authorList>
    </citation>
    <scope>NUCLEOTIDE SEQUENCE</scope>
    <source>
        <strain evidence="1">CCBAS 213</strain>
    </source>
</reference>
<sequence>MNRAEWVERYRGDISLPNRDEVVNNALQTRRKQAHLKYESLPEVTLSAVTTTSQAKSSIPVPKQWSYTGRKPVISSSLANTPCTSLGVAGLLEKLNSALGTSYTLETPSLSSLLEAYSTKDYDFGTVYAHLRPVWYDGLTDAKNELHAYEIQDREMRQDVLMNNKIVASSMPPRCTWDLYSNRVVPWGISHAWMEEKDRADVLTPINGHEWPVPIPKDADLGRIRIEMLNLGAEYVWLDVLCLRQKGGRREDLRVEEWKVDVPTIGSLYRGVTEKVVCYISGLGRPLSLKAGDFESDRCWFRRAWTLQEISTDPIIGGDTGDNRAMQEEIQARFEKDLSLLRQMQAQFNVFGRPSALSEMQKRVSTNPVDKVAGLAYLLRSDRIPAYYEAQSEEDAWTALVDVMLDEFRAEFLFRYPKPGNGNKSWRPSWRQVMTEVLPSYHLPIGIGQVDRKEEDTDTDWYWGHCIESGYVRGLAEGPQDGELRQGELLVEDNTGTKHVFNIVADHQYPIPDGLYTLIGSEPFMFGVPFIRVQHWAVGRRSSMQEFDKVSVFTMLDREEVKRVLDLGVSTEIVNILA</sequence>
<evidence type="ECO:0000313" key="2">
    <source>
        <dbReference type="Proteomes" id="UP001175211"/>
    </source>
</evidence>
<dbReference type="AlphaFoldDB" id="A0AA39KFH7"/>
<name>A0AA39KFH7_ARMTA</name>
<accession>A0AA39KFH7</accession>
<dbReference type="GeneID" id="85363733"/>
<gene>
    <name evidence="1" type="ORF">EV420DRAFT_1747038</name>
</gene>
<evidence type="ECO:0008006" key="3">
    <source>
        <dbReference type="Google" id="ProtNLM"/>
    </source>
</evidence>
<comment type="caution">
    <text evidence="1">The sequence shown here is derived from an EMBL/GenBank/DDBJ whole genome shotgun (WGS) entry which is preliminary data.</text>
</comment>
<organism evidence="1 2">
    <name type="scientific">Armillaria tabescens</name>
    <name type="common">Ringless honey mushroom</name>
    <name type="synonym">Agaricus tabescens</name>
    <dbReference type="NCBI Taxonomy" id="1929756"/>
    <lineage>
        <taxon>Eukaryota</taxon>
        <taxon>Fungi</taxon>
        <taxon>Dikarya</taxon>
        <taxon>Basidiomycota</taxon>
        <taxon>Agaricomycotina</taxon>
        <taxon>Agaricomycetes</taxon>
        <taxon>Agaricomycetidae</taxon>
        <taxon>Agaricales</taxon>
        <taxon>Marasmiineae</taxon>
        <taxon>Physalacriaceae</taxon>
        <taxon>Desarmillaria</taxon>
    </lineage>
</organism>
<proteinExistence type="predicted"/>
<protein>
    <recommendedName>
        <fullName evidence="3">Heterokaryon incompatibility domain-containing protein</fullName>
    </recommendedName>
</protein>
<dbReference type="Proteomes" id="UP001175211">
    <property type="component" value="Unassembled WGS sequence"/>
</dbReference>
<evidence type="ECO:0000313" key="1">
    <source>
        <dbReference type="EMBL" id="KAK0460062.1"/>
    </source>
</evidence>
<dbReference type="EMBL" id="JAUEPS010000013">
    <property type="protein sequence ID" value="KAK0460062.1"/>
    <property type="molecule type" value="Genomic_DNA"/>
</dbReference>